<dbReference type="InterPro" id="IPR012338">
    <property type="entry name" value="Beta-lactam/transpept-like"/>
</dbReference>
<organism evidence="2 3">
    <name type="scientific">candidate division WWE3 bacterium</name>
    <dbReference type="NCBI Taxonomy" id="2053526"/>
    <lineage>
        <taxon>Bacteria</taxon>
        <taxon>Katanobacteria</taxon>
    </lineage>
</organism>
<evidence type="ECO:0000313" key="2">
    <source>
        <dbReference type="EMBL" id="MCA9390513.1"/>
    </source>
</evidence>
<evidence type="ECO:0000313" key="3">
    <source>
        <dbReference type="Proteomes" id="UP000701698"/>
    </source>
</evidence>
<dbReference type="Proteomes" id="UP000701698">
    <property type="component" value="Unassembled WGS sequence"/>
</dbReference>
<reference evidence="2" key="1">
    <citation type="submission" date="2020-04" db="EMBL/GenBank/DDBJ databases">
        <authorList>
            <person name="Zhang T."/>
        </authorList>
    </citation>
    <scope>NUCLEOTIDE SEQUENCE</scope>
    <source>
        <strain evidence="2">HKST-UBA01</strain>
    </source>
</reference>
<evidence type="ECO:0000259" key="1">
    <source>
        <dbReference type="Pfam" id="PF00905"/>
    </source>
</evidence>
<accession>A0A955LHP8</accession>
<comment type="caution">
    <text evidence="2">The sequence shown here is derived from an EMBL/GenBank/DDBJ whole genome shotgun (WGS) entry which is preliminary data.</text>
</comment>
<dbReference type="AlphaFoldDB" id="A0A955LHP8"/>
<dbReference type="InterPro" id="IPR001460">
    <property type="entry name" value="PCN-bd_Tpept"/>
</dbReference>
<dbReference type="SUPFAM" id="SSF56601">
    <property type="entry name" value="beta-lactamase/transpeptidase-like"/>
    <property type="match status" value="1"/>
</dbReference>
<dbReference type="Gene3D" id="3.40.710.10">
    <property type="entry name" value="DD-peptidase/beta-lactamase superfamily"/>
    <property type="match status" value="1"/>
</dbReference>
<name>A0A955LHP8_UNCKA</name>
<dbReference type="GO" id="GO:0008658">
    <property type="term" value="F:penicillin binding"/>
    <property type="evidence" value="ECO:0007669"/>
    <property type="project" value="InterPro"/>
</dbReference>
<proteinExistence type="predicted"/>
<feature type="domain" description="Penicillin-binding protein transpeptidase" evidence="1">
    <location>
        <begin position="3"/>
        <end position="42"/>
    </location>
</feature>
<gene>
    <name evidence="2" type="ORF">KC571_03855</name>
</gene>
<protein>
    <recommendedName>
        <fullName evidence="1">Penicillin-binding protein transpeptidase domain-containing protein</fullName>
    </recommendedName>
</protein>
<reference evidence="2" key="2">
    <citation type="journal article" date="2021" name="Microbiome">
        <title>Successional dynamics and alternative stable states in a saline activated sludge microbial community over 9 years.</title>
        <authorList>
            <person name="Wang Y."/>
            <person name="Ye J."/>
            <person name="Ju F."/>
            <person name="Liu L."/>
            <person name="Boyd J.A."/>
            <person name="Deng Y."/>
            <person name="Parks D.H."/>
            <person name="Jiang X."/>
            <person name="Yin X."/>
            <person name="Woodcroft B.J."/>
            <person name="Tyson G.W."/>
            <person name="Hugenholtz P."/>
            <person name="Polz M.F."/>
            <person name="Zhang T."/>
        </authorList>
    </citation>
    <scope>NUCLEOTIDE SEQUENCE</scope>
    <source>
        <strain evidence="2">HKST-UBA01</strain>
    </source>
</reference>
<sequence>QYETHAWVEGFAPYENPEIVFVVLLEKGGSSQNSAEVAHKLVDWYFSR</sequence>
<dbReference type="Pfam" id="PF00905">
    <property type="entry name" value="Transpeptidase"/>
    <property type="match status" value="1"/>
</dbReference>
<feature type="non-terminal residue" evidence="2">
    <location>
        <position position="1"/>
    </location>
</feature>
<dbReference type="EMBL" id="JAGQKX010000116">
    <property type="protein sequence ID" value="MCA9390513.1"/>
    <property type="molecule type" value="Genomic_DNA"/>
</dbReference>